<keyword evidence="1" id="KW-0805">Transcription regulation</keyword>
<dbReference type="PANTHER" id="PTHR43280:SF32">
    <property type="entry name" value="TRANSCRIPTIONAL REGULATORY PROTEIN"/>
    <property type="match status" value="1"/>
</dbReference>
<reference evidence="5 8" key="1">
    <citation type="submission" date="2016-11" db="EMBL/GenBank/DDBJ databases">
        <title>Whole genomes of Flavobacteriaceae.</title>
        <authorList>
            <person name="Stine C."/>
            <person name="Li C."/>
            <person name="Tadesse D."/>
        </authorList>
    </citation>
    <scope>NUCLEOTIDE SEQUENCE [LARGE SCALE GENOMIC DNA]</scope>
    <source>
        <strain evidence="5 8">DSM 21068</strain>
    </source>
</reference>
<evidence type="ECO:0000256" key="2">
    <source>
        <dbReference type="ARBA" id="ARBA00023125"/>
    </source>
</evidence>
<dbReference type="RefSeq" id="WP_076450883.1">
    <property type="nucleotide sequence ID" value="NZ_FTOJ01000003.1"/>
</dbReference>
<evidence type="ECO:0000256" key="1">
    <source>
        <dbReference type="ARBA" id="ARBA00023015"/>
    </source>
</evidence>
<dbReference type="PROSITE" id="PS01124">
    <property type="entry name" value="HTH_ARAC_FAMILY_2"/>
    <property type="match status" value="1"/>
</dbReference>
<dbReference type="SUPFAM" id="SSF46689">
    <property type="entry name" value="Homeodomain-like"/>
    <property type="match status" value="1"/>
</dbReference>
<evidence type="ECO:0000256" key="3">
    <source>
        <dbReference type="ARBA" id="ARBA00023163"/>
    </source>
</evidence>
<dbReference type="GO" id="GO:0003700">
    <property type="term" value="F:DNA-binding transcription factor activity"/>
    <property type="evidence" value="ECO:0007669"/>
    <property type="project" value="InterPro"/>
</dbReference>
<dbReference type="Proteomes" id="UP000186246">
    <property type="component" value="Unassembled WGS sequence"/>
</dbReference>
<organism evidence="6 7">
    <name type="scientific">Chryseobacterium piscicola</name>
    <dbReference type="NCBI Taxonomy" id="551459"/>
    <lineage>
        <taxon>Bacteria</taxon>
        <taxon>Pseudomonadati</taxon>
        <taxon>Bacteroidota</taxon>
        <taxon>Flavobacteriia</taxon>
        <taxon>Flavobacteriales</taxon>
        <taxon>Weeksellaceae</taxon>
        <taxon>Chryseobacterium group</taxon>
        <taxon>Chryseobacterium</taxon>
    </lineage>
</organism>
<feature type="domain" description="HTH araC/xylS-type" evidence="4">
    <location>
        <begin position="184"/>
        <end position="282"/>
    </location>
</feature>
<name>A0A1N7LR54_9FLAO</name>
<keyword evidence="3" id="KW-0804">Transcription</keyword>
<dbReference type="InterPro" id="IPR018060">
    <property type="entry name" value="HTH_AraC"/>
</dbReference>
<keyword evidence="2 6" id="KW-0238">DNA-binding</keyword>
<dbReference type="AlphaFoldDB" id="A0A1N7LR54"/>
<accession>A0A1N7LR54</accession>
<evidence type="ECO:0000313" key="7">
    <source>
        <dbReference type="Proteomes" id="UP000186246"/>
    </source>
</evidence>
<keyword evidence="8" id="KW-1185">Reference proteome</keyword>
<protein>
    <submittedName>
        <fullName evidence="6">AraC-type DNA-binding protein</fullName>
    </submittedName>
</protein>
<proteinExistence type="predicted"/>
<dbReference type="Pfam" id="PF12833">
    <property type="entry name" value="HTH_18"/>
    <property type="match status" value="1"/>
</dbReference>
<dbReference type="STRING" id="551459.SAMN05421796_10317"/>
<evidence type="ECO:0000259" key="4">
    <source>
        <dbReference type="PROSITE" id="PS01124"/>
    </source>
</evidence>
<dbReference type="EMBL" id="MUGO01000018">
    <property type="protein sequence ID" value="PQA91844.1"/>
    <property type="molecule type" value="Genomic_DNA"/>
</dbReference>
<dbReference type="InterPro" id="IPR009057">
    <property type="entry name" value="Homeodomain-like_sf"/>
</dbReference>
<evidence type="ECO:0000313" key="6">
    <source>
        <dbReference type="EMBL" id="SIS76274.1"/>
    </source>
</evidence>
<reference evidence="6" key="3">
    <citation type="submission" date="2017-01" db="EMBL/GenBank/DDBJ databases">
        <authorList>
            <person name="Mah S.A."/>
            <person name="Swanson W.J."/>
            <person name="Moy G.W."/>
            <person name="Vacquier V.D."/>
        </authorList>
    </citation>
    <scope>NUCLEOTIDE SEQUENCE [LARGE SCALE GENOMIC DNA]</scope>
    <source>
        <strain evidence="6">DSM 21068</strain>
    </source>
</reference>
<gene>
    <name evidence="5" type="ORF">B0A70_12180</name>
    <name evidence="6" type="ORF">SAMN05421796_10317</name>
</gene>
<dbReference type="PANTHER" id="PTHR43280">
    <property type="entry name" value="ARAC-FAMILY TRANSCRIPTIONAL REGULATOR"/>
    <property type="match status" value="1"/>
</dbReference>
<dbReference type="SMART" id="SM00342">
    <property type="entry name" value="HTH_ARAC"/>
    <property type="match status" value="1"/>
</dbReference>
<evidence type="ECO:0000313" key="8">
    <source>
        <dbReference type="Proteomes" id="UP000238314"/>
    </source>
</evidence>
<dbReference type="Gene3D" id="1.10.10.60">
    <property type="entry name" value="Homeodomain-like"/>
    <property type="match status" value="1"/>
</dbReference>
<sequence>MTQTGESDSEIKKVGFYLKPLTEVIEINKNSRLFTNHQYFAIIISADEFTLKTDVGEAVVKPKSVVYVGPGKTFHLLGDVTEKSLCIVFRSCFYEKTPQDSFFINSKLFFNHKANFFIVPICENCFMEKPALAKRVEDFKMRSEGLYVSAAHNFIESLLLHAFLSVEQDITIDDEKFEFVSLVNRFRVLLQRDFKEHKKVSYYADELRIPARKLTEMTEYVSGKKAKQIIIEKIIKESENALKFSSQTISEISYNLGFNDEGNFTNFLKKHTGRIPSEMREVTYN</sequence>
<dbReference type="OrthoDB" id="1096411at2"/>
<dbReference type="Proteomes" id="UP000238314">
    <property type="component" value="Unassembled WGS sequence"/>
</dbReference>
<reference evidence="7" key="2">
    <citation type="submission" date="2017-01" db="EMBL/GenBank/DDBJ databases">
        <authorList>
            <person name="Varghese N."/>
            <person name="Submissions S."/>
        </authorList>
    </citation>
    <scope>NUCLEOTIDE SEQUENCE [LARGE SCALE GENOMIC DNA]</scope>
    <source>
        <strain evidence="7">DSM 21068</strain>
    </source>
</reference>
<dbReference type="EMBL" id="FTOJ01000003">
    <property type="protein sequence ID" value="SIS76274.1"/>
    <property type="molecule type" value="Genomic_DNA"/>
</dbReference>
<dbReference type="GO" id="GO:0043565">
    <property type="term" value="F:sequence-specific DNA binding"/>
    <property type="evidence" value="ECO:0007669"/>
    <property type="project" value="InterPro"/>
</dbReference>
<evidence type="ECO:0000313" key="5">
    <source>
        <dbReference type="EMBL" id="PQA91844.1"/>
    </source>
</evidence>